<organism evidence="7 9">
    <name type="scientific">Nocardia albiluteola</name>
    <dbReference type="NCBI Taxonomy" id="2842303"/>
    <lineage>
        <taxon>Bacteria</taxon>
        <taxon>Bacillati</taxon>
        <taxon>Actinomycetota</taxon>
        <taxon>Actinomycetes</taxon>
        <taxon>Mycobacteriales</taxon>
        <taxon>Nocardiaceae</taxon>
        <taxon>Nocardia</taxon>
    </lineage>
</organism>
<feature type="domain" description="Sulfatase N-terminal" evidence="6">
    <location>
        <begin position="4"/>
        <end position="280"/>
    </location>
</feature>
<dbReference type="CDD" id="cd16027">
    <property type="entry name" value="SGSH"/>
    <property type="match status" value="1"/>
</dbReference>
<sequence>MKQPNVLWISTHDINPHLGCYAGVWPGAEYAQTPNLDRLAAEGARFDNAFATAPVCAPSRSSIITGCYPTAIGTMHHRSRAIPPPEVRLLPEYFRAAGYYTTNNFFTDFQMVTPPTVFDHCGPSAHWRNRPGDDTPFFAAFHGLTTHESQIYTSEEQFARTTSRVTPEQRHDPDRAPVPPYHPDTPVFRRSWARYADLITEMDYTVGELLRELDEDGLSESTIVVFWSDHGAGMPGGKRWASEAGLHEPLIIRWPGVIAPGTVRTDLVSLMDLAPTMLTACELPTPPHMHGEPILTADGSAPTRPRTHVFGGRDRMDEQEDTARTVRDNRFRYIRNYHPDRSPMQHCDYPDHLDTWREMRGLASKEAQQLARGRRRSMLTGPQRALIAPRKPERELYDLDVDPHELTNLAEDPRYTGVVDRLDAALTNWQNEVGDLGLIEEDRLLDEWHPNGGSRTTSTPTAAVRDGHIHLTCPTPGASIGWTTVDPASAAAPDPAAEHLDVLDDGRDWHVYTDPFRVLPGRSVFVRAWRIGYEPSPEITVEVM</sequence>
<dbReference type="EMBL" id="JAHKNI010000004">
    <property type="protein sequence ID" value="MBU3062537.1"/>
    <property type="molecule type" value="Genomic_DNA"/>
</dbReference>
<dbReference type="InterPro" id="IPR000917">
    <property type="entry name" value="Sulfatase_N"/>
</dbReference>
<protein>
    <submittedName>
        <fullName evidence="7">Sulfatase</fullName>
    </submittedName>
</protein>
<keyword evidence="3" id="KW-0378">Hydrolase</keyword>
<evidence type="ECO:0000313" key="8">
    <source>
        <dbReference type="EMBL" id="MBU3065629.1"/>
    </source>
</evidence>
<dbReference type="Pfam" id="PF00884">
    <property type="entry name" value="Sulfatase"/>
    <property type="match status" value="1"/>
</dbReference>
<dbReference type="Gene3D" id="3.40.720.10">
    <property type="entry name" value="Alkaline Phosphatase, subunit A"/>
    <property type="match status" value="1"/>
</dbReference>
<evidence type="ECO:0000313" key="9">
    <source>
        <dbReference type="Proteomes" id="UP000733379"/>
    </source>
</evidence>
<name>A0ABS6AWY0_9NOCA</name>
<feature type="region of interest" description="Disordered" evidence="5">
    <location>
        <begin position="163"/>
        <end position="182"/>
    </location>
</feature>
<accession>A0ABS6AWY0</accession>
<reference evidence="7 9" key="1">
    <citation type="submission" date="2021-06" db="EMBL/GenBank/DDBJ databases">
        <title>Actinomycetes sequencing.</title>
        <authorList>
            <person name="Shan Q."/>
        </authorList>
    </citation>
    <scope>NUCLEOTIDE SEQUENCE [LARGE SCALE GENOMIC DNA]</scope>
    <source>
        <strain evidence="7 9">NEAU-G5</strain>
    </source>
</reference>
<dbReference type="RefSeq" id="WP_215917460.1">
    <property type="nucleotide sequence ID" value="NZ_JAHKNI010000004.1"/>
</dbReference>
<evidence type="ECO:0000259" key="6">
    <source>
        <dbReference type="Pfam" id="PF00884"/>
    </source>
</evidence>
<dbReference type="PANTHER" id="PTHR42693">
    <property type="entry name" value="ARYLSULFATASE FAMILY MEMBER"/>
    <property type="match status" value="1"/>
</dbReference>
<dbReference type="SUPFAM" id="SSF53649">
    <property type="entry name" value="Alkaline phosphatase-like"/>
    <property type="match status" value="1"/>
</dbReference>
<evidence type="ECO:0000256" key="5">
    <source>
        <dbReference type="SAM" id="MobiDB-lite"/>
    </source>
</evidence>
<proteinExistence type="inferred from homology"/>
<dbReference type="Proteomes" id="UP000733379">
    <property type="component" value="Unassembled WGS sequence"/>
</dbReference>
<dbReference type="InterPro" id="IPR050738">
    <property type="entry name" value="Sulfatase"/>
</dbReference>
<evidence type="ECO:0000256" key="3">
    <source>
        <dbReference type="ARBA" id="ARBA00022801"/>
    </source>
</evidence>
<keyword evidence="9" id="KW-1185">Reference proteome</keyword>
<comment type="similarity">
    <text evidence="1">Belongs to the sulfatase family.</text>
</comment>
<dbReference type="EMBL" id="JAHKNI010000011">
    <property type="protein sequence ID" value="MBU3065629.1"/>
    <property type="molecule type" value="Genomic_DNA"/>
</dbReference>
<dbReference type="InterPro" id="IPR024607">
    <property type="entry name" value="Sulfatase_CS"/>
</dbReference>
<comment type="caution">
    <text evidence="7">The sequence shown here is derived from an EMBL/GenBank/DDBJ whole genome shotgun (WGS) entry which is preliminary data.</text>
</comment>
<dbReference type="PROSITE" id="PS00523">
    <property type="entry name" value="SULFATASE_1"/>
    <property type="match status" value="1"/>
</dbReference>
<keyword evidence="4" id="KW-0106">Calcium</keyword>
<evidence type="ECO:0000313" key="7">
    <source>
        <dbReference type="EMBL" id="MBU3062537.1"/>
    </source>
</evidence>
<dbReference type="InterPro" id="IPR017850">
    <property type="entry name" value="Alkaline_phosphatase_core_sf"/>
</dbReference>
<evidence type="ECO:0000256" key="2">
    <source>
        <dbReference type="ARBA" id="ARBA00022723"/>
    </source>
</evidence>
<keyword evidence="2" id="KW-0479">Metal-binding</keyword>
<evidence type="ECO:0000256" key="4">
    <source>
        <dbReference type="ARBA" id="ARBA00022837"/>
    </source>
</evidence>
<dbReference type="PANTHER" id="PTHR42693:SF53">
    <property type="entry name" value="ENDO-4-O-SULFATASE"/>
    <property type="match status" value="1"/>
</dbReference>
<gene>
    <name evidence="7" type="ORF">KO481_13515</name>
    <name evidence="8" type="ORF">KO481_29395</name>
</gene>
<evidence type="ECO:0000256" key="1">
    <source>
        <dbReference type="ARBA" id="ARBA00008779"/>
    </source>
</evidence>